<dbReference type="KEGG" id="fln:FLA_5486"/>
<dbReference type="Proteomes" id="UP000186917">
    <property type="component" value="Unassembled WGS sequence"/>
</dbReference>
<accession>A0A173MPP5</accession>
<dbReference type="RefSeq" id="WP_076376003.1">
    <property type="nucleotide sequence ID" value="NZ_AP017422.1"/>
</dbReference>
<protein>
    <submittedName>
        <fullName evidence="1">Uncharacterized protein</fullName>
    </submittedName>
</protein>
<dbReference type="EMBL" id="FTOR01000001">
    <property type="protein sequence ID" value="SIS73136.1"/>
    <property type="molecule type" value="Genomic_DNA"/>
</dbReference>
<dbReference type="AlphaFoldDB" id="A0A173MPP5"/>
<evidence type="ECO:0000313" key="2">
    <source>
        <dbReference type="Proteomes" id="UP000186917"/>
    </source>
</evidence>
<gene>
    <name evidence="1" type="ORF">SAMN05421788_101873</name>
</gene>
<evidence type="ECO:0000313" key="1">
    <source>
        <dbReference type="EMBL" id="SIS73136.1"/>
    </source>
</evidence>
<name>A0A173MPP5_9BACT</name>
<proteinExistence type="predicted"/>
<sequence>MKMQELTFDEMVNTNGGAGLSGLLNLNIKLTTTSNGNTQSTEINAGLGTVVDALSDLGLGSLNLGNLLSGLNLGGLLGGL</sequence>
<reference evidence="1" key="1">
    <citation type="submission" date="2017-01" db="EMBL/GenBank/DDBJ databases">
        <authorList>
            <person name="Mah S.A."/>
            <person name="Swanson W.J."/>
            <person name="Moy G.W."/>
            <person name="Vacquier V.D."/>
        </authorList>
    </citation>
    <scope>NUCLEOTIDE SEQUENCE [LARGE SCALE GENOMIC DNA]</scope>
    <source>
        <strain evidence="1">DSM 21054</strain>
    </source>
</reference>
<dbReference type="STRING" id="477680.SAMN05421788_101873"/>
<organism evidence="1 2">
    <name type="scientific">Filimonas lacunae</name>
    <dbReference type="NCBI Taxonomy" id="477680"/>
    <lineage>
        <taxon>Bacteria</taxon>
        <taxon>Pseudomonadati</taxon>
        <taxon>Bacteroidota</taxon>
        <taxon>Chitinophagia</taxon>
        <taxon>Chitinophagales</taxon>
        <taxon>Chitinophagaceae</taxon>
        <taxon>Filimonas</taxon>
    </lineage>
</organism>
<keyword evidence="2" id="KW-1185">Reference proteome</keyword>